<dbReference type="Pfam" id="PF04134">
    <property type="entry name" value="DCC1-like"/>
    <property type="match status" value="1"/>
</dbReference>
<dbReference type="InterPro" id="IPR052927">
    <property type="entry name" value="DCC_oxidoreductase"/>
</dbReference>
<reference evidence="1 2" key="1">
    <citation type="submission" date="2016-10" db="EMBL/GenBank/DDBJ databases">
        <authorList>
            <person name="de Groot N.N."/>
        </authorList>
    </citation>
    <scope>NUCLEOTIDE SEQUENCE [LARGE SCALE GENOMIC DNA]</scope>
    <source>
        <strain evidence="1 2">DSM 21668</strain>
    </source>
</reference>
<dbReference type="InterPro" id="IPR007263">
    <property type="entry name" value="DCC1-like"/>
</dbReference>
<evidence type="ECO:0000313" key="1">
    <source>
        <dbReference type="EMBL" id="SDM83559.1"/>
    </source>
</evidence>
<protein>
    <submittedName>
        <fullName evidence="1">Predicted thiol-disulfide oxidoreductase YuxK, DCC family</fullName>
    </submittedName>
</protein>
<sequence length="140" mass="16456">MPHALCPMPTKLILFDGVCNFCNGTVNYIMDHDDGVFQFAALQSDYARKVLSRFERQRPLPDSVLLIDGNRLYEESDAALRIAAQVRGWKWLAAFRFLPKVLRDSVYRFIARRRYRWFGKQDACRIPTPAERARFPEWQN</sequence>
<dbReference type="PANTHER" id="PTHR33639:SF2">
    <property type="entry name" value="DUF393 DOMAIN-CONTAINING PROTEIN"/>
    <property type="match status" value="1"/>
</dbReference>
<proteinExistence type="predicted"/>
<evidence type="ECO:0000313" key="2">
    <source>
        <dbReference type="Proteomes" id="UP000198901"/>
    </source>
</evidence>
<organism evidence="1 2">
    <name type="scientific">Siphonobacter aquaeclarae</name>
    <dbReference type="NCBI Taxonomy" id="563176"/>
    <lineage>
        <taxon>Bacteria</taxon>
        <taxon>Pseudomonadati</taxon>
        <taxon>Bacteroidota</taxon>
        <taxon>Cytophagia</taxon>
        <taxon>Cytophagales</taxon>
        <taxon>Cytophagaceae</taxon>
        <taxon>Siphonobacter</taxon>
    </lineage>
</organism>
<dbReference type="Proteomes" id="UP000198901">
    <property type="component" value="Unassembled WGS sequence"/>
</dbReference>
<keyword evidence="2" id="KW-1185">Reference proteome</keyword>
<dbReference type="GO" id="GO:0015035">
    <property type="term" value="F:protein-disulfide reductase activity"/>
    <property type="evidence" value="ECO:0007669"/>
    <property type="project" value="InterPro"/>
</dbReference>
<name>A0A1G9WGG6_9BACT</name>
<dbReference type="AlphaFoldDB" id="A0A1G9WGG6"/>
<accession>A0A1G9WGG6</accession>
<dbReference type="PANTHER" id="PTHR33639">
    <property type="entry name" value="THIOL-DISULFIDE OXIDOREDUCTASE DCC"/>
    <property type="match status" value="1"/>
</dbReference>
<dbReference type="EMBL" id="FNGS01000009">
    <property type="protein sequence ID" value="SDM83559.1"/>
    <property type="molecule type" value="Genomic_DNA"/>
</dbReference>
<dbReference type="STRING" id="563176.SAMN04488090_4378"/>
<gene>
    <name evidence="1" type="ORF">SAMN04488090_4378</name>
</gene>